<name>A0A6I2MI31_9BACI</name>
<dbReference type="RefSeq" id="WP_154319680.1">
    <property type="nucleotide sequence ID" value="NZ_CAJGAA010000013.1"/>
</dbReference>
<sequence length="125" mass="14623">MDTWKEIGNTLKYKYENLQWQQVNTPPYDMFKDMDGIKAICGNPTLPDNLGCWLDVYHWSIIKKHPLSEDIYQFITHRAAVVRNGFDKEISNFQINMEALPKIKEFPPLEALTNSIELVFNLIAF</sequence>
<accession>A0A6I2MI31</accession>
<gene>
    <name evidence="1" type="ORF">GJU41_22595</name>
</gene>
<reference evidence="1 2" key="1">
    <citation type="submission" date="2019-11" db="EMBL/GenBank/DDBJ databases">
        <title>Bacillus idriensis genome.</title>
        <authorList>
            <person name="Konopka E.N."/>
            <person name="Newman J.D."/>
        </authorList>
    </citation>
    <scope>NUCLEOTIDE SEQUENCE [LARGE SCALE GENOMIC DNA]</scope>
    <source>
        <strain evidence="1 2">DSM 19097</strain>
    </source>
</reference>
<protein>
    <submittedName>
        <fullName evidence="1">Uncharacterized protein</fullName>
    </submittedName>
</protein>
<dbReference type="AlphaFoldDB" id="A0A6I2MI31"/>
<organism evidence="1 2">
    <name type="scientific">Metabacillus idriensis</name>
    <dbReference type="NCBI Taxonomy" id="324768"/>
    <lineage>
        <taxon>Bacteria</taxon>
        <taxon>Bacillati</taxon>
        <taxon>Bacillota</taxon>
        <taxon>Bacilli</taxon>
        <taxon>Bacillales</taxon>
        <taxon>Bacillaceae</taxon>
        <taxon>Metabacillus</taxon>
    </lineage>
</organism>
<evidence type="ECO:0000313" key="2">
    <source>
        <dbReference type="Proteomes" id="UP000441585"/>
    </source>
</evidence>
<keyword evidence="2" id="KW-1185">Reference proteome</keyword>
<evidence type="ECO:0000313" key="1">
    <source>
        <dbReference type="EMBL" id="MRX56736.1"/>
    </source>
</evidence>
<proteinExistence type="predicted"/>
<dbReference type="EMBL" id="WKKF01000016">
    <property type="protein sequence ID" value="MRX56736.1"/>
    <property type="molecule type" value="Genomic_DNA"/>
</dbReference>
<dbReference type="Proteomes" id="UP000441585">
    <property type="component" value="Unassembled WGS sequence"/>
</dbReference>
<comment type="caution">
    <text evidence="1">The sequence shown here is derived from an EMBL/GenBank/DDBJ whole genome shotgun (WGS) entry which is preliminary data.</text>
</comment>